<dbReference type="Gene3D" id="1.25.70.10">
    <property type="entry name" value="Transcription termination factor 3, mitochondrial"/>
    <property type="match status" value="1"/>
</dbReference>
<protein>
    <recommendedName>
        <fullName evidence="8">Pentatricopeptide repeat-containing protein</fullName>
    </recommendedName>
</protein>
<evidence type="ECO:0000256" key="1">
    <source>
        <dbReference type="ARBA" id="ARBA00007692"/>
    </source>
</evidence>
<evidence type="ECO:0000313" key="6">
    <source>
        <dbReference type="EMBL" id="CAH2047960.1"/>
    </source>
</evidence>
<dbReference type="PROSITE" id="PS51375">
    <property type="entry name" value="PPR"/>
    <property type="match status" value="3"/>
</dbReference>
<dbReference type="AlphaFoldDB" id="A0AAU9RQJ9"/>
<evidence type="ECO:0008006" key="8">
    <source>
        <dbReference type="Google" id="ProtNLM"/>
    </source>
</evidence>
<keyword evidence="3" id="KW-0677">Repeat</keyword>
<sequence>MRFAIACTARGFVHRNLHLHLQGKGNPGNSLSPFSHCGFRRRERAFSGLSDDYREILRNGLRDVKLDDAVDLFSEMVQSRPRLPFILINCFCRSSQLPLALAILGKMMKLGYELSIVTLSSLLNDNQTNRASKAFFESGGCENAQQVFKQMVSGGVPPNIMTYNIVLDGLCNNGKLEKALVIFQDLQKSEMKLNIVTYVIVINGMFKAGKVEEAWDLFSSIGLKGVMKPDVVTYTTMISGFCGKGLKQEADALFIEMKEDGPLPDSGTLTQEESRHEPDFLLVYGPVRHMVSLKYMRYGFNGSNNLMLKKWPSLLNFSIETFIGLGFSRDEFESMLKRFPHCIGISGETVKNKTEFLVKQMYLELQPKNKWFVFLHES</sequence>
<dbReference type="Pfam" id="PF01535">
    <property type="entry name" value="PPR"/>
    <property type="match status" value="1"/>
</dbReference>
<dbReference type="Pfam" id="PF02536">
    <property type="entry name" value="mTERF"/>
    <property type="match status" value="1"/>
</dbReference>
<dbReference type="InterPro" id="IPR003690">
    <property type="entry name" value="MTERF"/>
</dbReference>
<dbReference type="InterPro" id="IPR038538">
    <property type="entry name" value="MTERF_sf"/>
</dbReference>
<dbReference type="InterPro" id="IPR011990">
    <property type="entry name" value="TPR-like_helical_dom_sf"/>
</dbReference>
<dbReference type="PANTHER" id="PTHR45613:SF9">
    <property type="entry name" value="MITOCHONDRIAL GROUP I INTRON SPLICING FACTOR CCM1"/>
    <property type="match status" value="1"/>
</dbReference>
<feature type="repeat" description="PPR" evidence="5">
    <location>
        <begin position="194"/>
        <end position="228"/>
    </location>
</feature>
<keyword evidence="7" id="KW-1185">Reference proteome</keyword>
<dbReference type="Pfam" id="PF12854">
    <property type="entry name" value="PPR_1"/>
    <property type="match status" value="1"/>
</dbReference>
<keyword evidence="2" id="KW-0805">Transcription regulation</keyword>
<dbReference type="PANTHER" id="PTHR45613">
    <property type="entry name" value="PENTATRICOPEPTIDE REPEAT-CONTAINING PROTEIN"/>
    <property type="match status" value="1"/>
</dbReference>
<dbReference type="GO" id="GO:0006353">
    <property type="term" value="P:DNA-templated transcription termination"/>
    <property type="evidence" value="ECO:0007669"/>
    <property type="project" value="UniProtKB-KW"/>
</dbReference>
<accession>A0AAU9RQJ9</accession>
<proteinExistence type="inferred from homology"/>
<dbReference type="InterPro" id="IPR002885">
    <property type="entry name" value="PPR_rpt"/>
</dbReference>
<dbReference type="Gene3D" id="1.25.40.10">
    <property type="entry name" value="Tetratricopeptide repeat domain"/>
    <property type="match status" value="2"/>
</dbReference>
<dbReference type="Proteomes" id="UP000836841">
    <property type="component" value="Chromosome 2"/>
</dbReference>
<dbReference type="NCBIfam" id="TIGR00756">
    <property type="entry name" value="PPR"/>
    <property type="match status" value="4"/>
</dbReference>
<feature type="repeat" description="PPR" evidence="5">
    <location>
        <begin position="230"/>
        <end position="264"/>
    </location>
</feature>
<evidence type="ECO:0000256" key="2">
    <source>
        <dbReference type="ARBA" id="ARBA00022472"/>
    </source>
</evidence>
<name>A0AAU9RQJ9_THLAR</name>
<dbReference type="EMBL" id="OU466858">
    <property type="protein sequence ID" value="CAH2047960.1"/>
    <property type="molecule type" value="Genomic_DNA"/>
</dbReference>
<comment type="similarity">
    <text evidence="1">Belongs to the mTERF family.</text>
</comment>
<keyword evidence="2" id="KW-0804">Transcription</keyword>
<gene>
    <name evidence="6" type="ORF">TAV2_LOCUS8031</name>
</gene>
<dbReference type="GO" id="GO:0005737">
    <property type="term" value="C:cytoplasm"/>
    <property type="evidence" value="ECO:0007669"/>
    <property type="project" value="UniProtKB-ARBA"/>
</dbReference>
<evidence type="ECO:0000313" key="7">
    <source>
        <dbReference type="Proteomes" id="UP000836841"/>
    </source>
</evidence>
<evidence type="ECO:0000256" key="5">
    <source>
        <dbReference type="PROSITE-ProRule" id="PRU00708"/>
    </source>
</evidence>
<organism evidence="6 7">
    <name type="scientific">Thlaspi arvense</name>
    <name type="common">Field penny-cress</name>
    <dbReference type="NCBI Taxonomy" id="13288"/>
    <lineage>
        <taxon>Eukaryota</taxon>
        <taxon>Viridiplantae</taxon>
        <taxon>Streptophyta</taxon>
        <taxon>Embryophyta</taxon>
        <taxon>Tracheophyta</taxon>
        <taxon>Spermatophyta</taxon>
        <taxon>Magnoliopsida</taxon>
        <taxon>eudicotyledons</taxon>
        <taxon>Gunneridae</taxon>
        <taxon>Pentapetalae</taxon>
        <taxon>rosids</taxon>
        <taxon>malvids</taxon>
        <taxon>Brassicales</taxon>
        <taxon>Brassicaceae</taxon>
        <taxon>Thlaspideae</taxon>
        <taxon>Thlaspi</taxon>
    </lineage>
</organism>
<dbReference type="Pfam" id="PF13041">
    <property type="entry name" value="PPR_2"/>
    <property type="match status" value="1"/>
</dbReference>
<reference evidence="6 7" key="1">
    <citation type="submission" date="2022-03" db="EMBL/GenBank/DDBJ databases">
        <authorList>
            <person name="Nunn A."/>
            <person name="Chopra R."/>
            <person name="Nunn A."/>
            <person name="Contreras Garrido A."/>
        </authorList>
    </citation>
    <scope>NUCLEOTIDE SEQUENCE [LARGE SCALE GENOMIC DNA]</scope>
</reference>
<keyword evidence="4" id="KW-0809">Transit peptide</keyword>
<dbReference type="SMART" id="SM00733">
    <property type="entry name" value="Mterf"/>
    <property type="match status" value="2"/>
</dbReference>
<dbReference type="GO" id="GO:0003676">
    <property type="term" value="F:nucleic acid binding"/>
    <property type="evidence" value="ECO:0007669"/>
    <property type="project" value="InterPro"/>
</dbReference>
<feature type="repeat" description="PPR" evidence="5">
    <location>
        <begin position="159"/>
        <end position="193"/>
    </location>
</feature>
<evidence type="ECO:0000256" key="3">
    <source>
        <dbReference type="ARBA" id="ARBA00022737"/>
    </source>
</evidence>
<keyword evidence="2" id="KW-0806">Transcription termination</keyword>
<evidence type="ECO:0000256" key="4">
    <source>
        <dbReference type="ARBA" id="ARBA00022946"/>
    </source>
</evidence>